<dbReference type="InterPro" id="IPR019734">
    <property type="entry name" value="TPR_rpt"/>
</dbReference>
<proteinExistence type="predicted"/>
<protein>
    <submittedName>
        <fullName evidence="4">Uncharacterized protein</fullName>
    </submittedName>
</protein>
<evidence type="ECO:0000313" key="5">
    <source>
        <dbReference type="Proteomes" id="UP000243739"/>
    </source>
</evidence>
<dbReference type="EMBL" id="MIJF01000052">
    <property type="protein sequence ID" value="OEF98825.1"/>
    <property type="molecule type" value="Genomic_DNA"/>
</dbReference>
<evidence type="ECO:0000256" key="2">
    <source>
        <dbReference type="ARBA" id="ARBA00022803"/>
    </source>
</evidence>
<dbReference type="InterPro" id="IPR051012">
    <property type="entry name" value="CellSynth/LPSAsmb/PSIAsmb"/>
</dbReference>
<feature type="repeat" description="TPR" evidence="3">
    <location>
        <begin position="23"/>
        <end position="56"/>
    </location>
</feature>
<name>A0A1D2YT36_9BACI</name>
<keyword evidence="5" id="KW-1185">Reference proteome</keyword>
<dbReference type="AlphaFoldDB" id="A0A1D2YT36"/>
<dbReference type="Gene3D" id="1.25.40.10">
    <property type="entry name" value="Tetratricopeptide repeat domain"/>
    <property type="match status" value="2"/>
</dbReference>
<organism evidence="4 5">
    <name type="scientific">Vulcanibacillus modesticaldus</name>
    <dbReference type="NCBI Taxonomy" id="337097"/>
    <lineage>
        <taxon>Bacteria</taxon>
        <taxon>Bacillati</taxon>
        <taxon>Bacillota</taxon>
        <taxon>Bacilli</taxon>
        <taxon>Bacillales</taxon>
        <taxon>Bacillaceae</taxon>
        <taxon>Vulcanibacillus</taxon>
    </lineage>
</organism>
<accession>A0A1D2YT36</accession>
<keyword evidence="1" id="KW-0677">Repeat</keyword>
<evidence type="ECO:0000256" key="1">
    <source>
        <dbReference type="ARBA" id="ARBA00022737"/>
    </source>
</evidence>
<evidence type="ECO:0000256" key="3">
    <source>
        <dbReference type="PROSITE-ProRule" id="PRU00339"/>
    </source>
</evidence>
<reference evidence="4 5" key="1">
    <citation type="submission" date="2016-09" db="EMBL/GenBank/DDBJ databases">
        <title>Draft genome sequence for the type strain of Vulcanibacillus modesticaldus BR, a strictly anaerobic, moderately thermophilic, and nitrate-reducing bacterium from deep sea-hydrothermal vents of the Mid-Atlantic Ridge.</title>
        <authorList>
            <person name="Abin C.A."/>
            <person name="Hollibaugh J.T."/>
        </authorList>
    </citation>
    <scope>NUCLEOTIDE SEQUENCE [LARGE SCALE GENOMIC DNA]</scope>
    <source>
        <strain evidence="4 5">BR</strain>
    </source>
</reference>
<dbReference type="STRING" id="337097.BHF71_10355"/>
<sequence>MGEHNQMSIIKNSNKVISMTFDVEFFYNRALRYLDRKDYPKALKYFWKTIDFEPNNPVHYCNIASLLAEMGRFKESNELLLYVIGKLDPTIVECYYYLANNYAYLDDFATSYKYLQRYIDAAPDGEFISEAYEMLSYISSEVDDVRFEHSDSEDELYIVHNAAKNLLDEGKYYEAEKKLKKLVNDYPDYLPARNNLALAYFYLGNYVKAIEHTKSVIEKENTNIHAFCNLAIFYRHLNQEEELNQILNILRKLHPFQKEYLYKLATTFAILEEHEMAFNHLHRLLNRGEIADPTLLHYGAIAALNSGKLIFAEKWWNQILRIDNNSQIASFYLDFITNLNSEDFNIELPNYFYQYELPIEDLVTGLYLNDVDKHSYFLSILEWGLANGSEKVKELSIIGLSIYKNKMVEKKLREFLLNEQESYYLKKKVMFVLEEMNVKPPFKILINNKVFEMTRETPDLKSWKKNWLLVLEYLNENVSYNVKEFFDAKSLWYEFISKTYPKTPQIRKVEGWVAALEYIVMKIHQKPISIESLSEKYHVSSSTISKNIGIFEDVFEL</sequence>
<dbReference type="InterPro" id="IPR011990">
    <property type="entry name" value="TPR-like_helical_dom_sf"/>
</dbReference>
<dbReference type="SMART" id="SM00028">
    <property type="entry name" value="TPR"/>
    <property type="match status" value="3"/>
</dbReference>
<gene>
    <name evidence="4" type="ORF">BHF71_10355</name>
</gene>
<evidence type="ECO:0000313" key="4">
    <source>
        <dbReference type="EMBL" id="OEF98825.1"/>
    </source>
</evidence>
<dbReference type="PROSITE" id="PS50005">
    <property type="entry name" value="TPR"/>
    <property type="match status" value="1"/>
</dbReference>
<dbReference type="PANTHER" id="PTHR45586">
    <property type="entry name" value="TPR REPEAT-CONTAINING PROTEIN PA4667"/>
    <property type="match status" value="1"/>
</dbReference>
<comment type="caution">
    <text evidence="4">The sequence shown here is derived from an EMBL/GenBank/DDBJ whole genome shotgun (WGS) entry which is preliminary data.</text>
</comment>
<dbReference type="Proteomes" id="UP000243739">
    <property type="component" value="Unassembled WGS sequence"/>
</dbReference>
<dbReference type="SUPFAM" id="SSF48452">
    <property type="entry name" value="TPR-like"/>
    <property type="match status" value="1"/>
</dbReference>
<dbReference type="RefSeq" id="WP_069657308.1">
    <property type="nucleotide sequence ID" value="NZ_MIJF01000052.1"/>
</dbReference>
<keyword evidence="2 3" id="KW-0802">TPR repeat</keyword>
<dbReference type="PANTHER" id="PTHR45586:SF1">
    <property type="entry name" value="LIPOPOLYSACCHARIDE ASSEMBLY PROTEIN B"/>
    <property type="match status" value="1"/>
</dbReference>